<reference evidence="2 3" key="1">
    <citation type="submission" date="2015-09" db="EMBL/GenBank/DDBJ databases">
        <title>Draft genome sequence of Aliiroseovarius crassostreae CV919-312TSm, the causative agent of Roseovarius Oyster Disease (formerly Juvenile Oyster Disease).</title>
        <authorList>
            <person name="Kessner L."/>
            <person name="Spinard E."/>
            <person name="Nelson D."/>
        </authorList>
    </citation>
    <scope>NUCLEOTIDE SEQUENCE [LARGE SCALE GENOMIC DNA]</scope>
    <source>
        <strain evidence="2 3">CV919-312</strain>
    </source>
</reference>
<keyword evidence="1" id="KW-0732">Signal</keyword>
<evidence type="ECO:0000313" key="3">
    <source>
        <dbReference type="Proteomes" id="UP000050471"/>
    </source>
</evidence>
<name>A0A0P7KK93_9RHOB</name>
<feature type="chain" id="PRO_5006141130" description="DUF2059 domain-containing protein" evidence="1">
    <location>
        <begin position="26"/>
        <end position="282"/>
    </location>
</feature>
<dbReference type="STRING" id="154981.AKJ29_08775"/>
<organism evidence="2 3">
    <name type="scientific">Aliiroseovarius crassostreae</name>
    <dbReference type="NCBI Taxonomy" id="154981"/>
    <lineage>
        <taxon>Bacteria</taxon>
        <taxon>Pseudomonadati</taxon>
        <taxon>Pseudomonadota</taxon>
        <taxon>Alphaproteobacteria</taxon>
        <taxon>Rhodobacterales</taxon>
        <taxon>Paracoccaceae</taxon>
        <taxon>Aliiroseovarius</taxon>
    </lineage>
</organism>
<dbReference type="Proteomes" id="UP000050471">
    <property type="component" value="Unassembled WGS sequence"/>
</dbReference>
<dbReference type="RefSeq" id="WP_055191916.1">
    <property type="nucleotide sequence ID" value="NZ_FPBS01000009.1"/>
</dbReference>
<protein>
    <recommendedName>
        <fullName evidence="4">DUF2059 domain-containing protein</fullName>
    </recommendedName>
</protein>
<dbReference type="AlphaFoldDB" id="A0A0P7KK93"/>
<dbReference type="OrthoDB" id="7830101at2"/>
<sequence length="282" mass="31181">MFQRVLSLILILFLVALSPVQTSFAQGSETGADRDKIREFLEVTGFDVAIASIQQGAMAGPALTGAAPDQFGRNWVRLAEQVFAPDKMVDDAVDMIEAVMPADLLDHGVVFYGSDLGKRVVAVENESHMVEDAIRQTEGEKLVDELLEERSPRLDVFKAMSQSVGSTDVAIRSIVEIQVRYLMAAAAAGATDLEIGEEDLRGMLMAQQGEMRRSIEVHGLVANAYTYRSLSDQELIDYLSALQSPQMMQVYEILNAVQYEIMADRYERLATQLGRLQPESEL</sequence>
<evidence type="ECO:0000256" key="1">
    <source>
        <dbReference type="SAM" id="SignalP"/>
    </source>
</evidence>
<proteinExistence type="predicted"/>
<dbReference type="EMBL" id="LKBA01000019">
    <property type="protein sequence ID" value="KPN62326.1"/>
    <property type="molecule type" value="Genomic_DNA"/>
</dbReference>
<accession>A0A0P7KK93</accession>
<keyword evidence="3" id="KW-1185">Reference proteome</keyword>
<feature type="signal peptide" evidence="1">
    <location>
        <begin position="1"/>
        <end position="25"/>
    </location>
</feature>
<gene>
    <name evidence="2" type="ORF">AKJ29_08775</name>
</gene>
<evidence type="ECO:0000313" key="2">
    <source>
        <dbReference type="EMBL" id="KPN62326.1"/>
    </source>
</evidence>
<comment type="caution">
    <text evidence="2">The sequence shown here is derived from an EMBL/GenBank/DDBJ whole genome shotgun (WGS) entry which is preliminary data.</text>
</comment>
<evidence type="ECO:0008006" key="4">
    <source>
        <dbReference type="Google" id="ProtNLM"/>
    </source>
</evidence>